<sequence length="144" mass="16171">MLPRLCPERWITVREYDPQSDARSMNESMMSDNSEHLPHLRMARVVRHSATNSAVESNEVVFVLGKRSSQLWKVISQQTGLVGCVPTAILKPYPVHSRETHIPRESSISTTATMRKTTEKPTGSPSIAKSLMRNGRRGKCGFVH</sequence>
<keyword evidence="3" id="KW-1185">Reference proteome</keyword>
<evidence type="ECO:0000313" key="2">
    <source>
        <dbReference type="EMBL" id="TPP67885.1"/>
    </source>
</evidence>
<proteinExistence type="predicted"/>
<evidence type="ECO:0008006" key="4">
    <source>
        <dbReference type="Google" id="ProtNLM"/>
    </source>
</evidence>
<accession>A0A504Z561</accession>
<dbReference type="OrthoDB" id="4062651at2759"/>
<name>A0A504Z561_FASGI</name>
<feature type="region of interest" description="Disordered" evidence="1">
    <location>
        <begin position="105"/>
        <end position="131"/>
    </location>
</feature>
<evidence type="ECO:0000313" key="3">
    <source>
        <dbReference type="Proteomes" id="UP000316759"/>
    </source>
</evidence>
<evidence type="ECO:0000256" key="1">
    <source>
        <dbReference type="SAM" id="MobiDB-lite"/>
    </source>
</evidence>
<gene>
    <name evidence="2" type="ORF">FGIG_10613</name>
</gene>
<protein>
    <recommendedName>
        <fullName evidence="4">SH3 domain-containing protein</fullName>
    </recommendedName>
</protein>
<feature type="compositionally biased region" description="Polar residues" evidence="1">
    <location>
        <begin position="106"/>
        <end position="127"/>
    </location>
</feature>
<dbReference type="AlphaFoldDB" id="A0A504Z561"/>
<dbReference type="InterPro" id="IPR036028">
    <property type="entry name" value="SH3-like_dom_sf"/>
</dbReference>
<dbReference type="EMBL" id="SUNJ01000109">
    <property type="protein sequence ID" value="TPP67885.1"/>
    <property type="molecule type" value="Genomic_DNA"/>
</dbReference>
<dbReference type="Proteomes" id="UP000316759">
    <property type="component" value="Unassembled WGS sequence"/>
</dbReference>
<dbReference type="SUPFAM" id="SSF50044">
    <property type="entry name" value="SH3-domain"/>
    <property type="match status" value="1"/>
</dbReference>
<reference evidence="2 3" key="1">
    <citation type="submission" date="2019-04" db="EMBL/GenBank/DDBJ databases">
        <title>Annotation for the trematode Fasciola gigantica.</title>
        <authorList>
            <person name="Choi Y.-J."/>
        </authorList>
    </citation>
    <scope>NUCLEOTIDE SEQUENCE [LARGE SCALE GENOMIC DNA]</scope>
    <source>
        <strain evidence="2">Uganda_cow_1</strain>
    </source>
</reference>
<organism evidence="2 3">
    <name type="scientific">Fasciola gigantica</name>
    <name type="common">Giant liver fluke</name>
    <dbReference type="NCBI Taxonomy" id="46835"/>
    <lineage>
        <taxon>Eukaryota</taxon>
        <taxon>Metazoa</taxon>
        <taxon>Spiralia</taxon>
        <taxon>Lophotrochozoa</taxon>
        <taxon>Platyhelminthes</taxon>
        <taxon>Trematoda</taxon>
        <taxon>Digenea</taxon>
        <taxon>Plagiorchiida</taxon>
        <taxon>Echinostomata</taxon>
        <taxon>Echinostomatoidea</taxon>
        <taxon>Fasciolidae</taxon>
        <taxon>Fasciola</taxon>
    </lineage>
</organism>
<comment type="caution">
    <text evidence="2">The sequence shown here is derived from an EMBL/GenBank/DDBJ whole genome shotgun (WGS) entry which is preliminary data.</text>
</comment>